<gene>
    <name evidence="2" type="ORF">LCGC14_2519610</name>
</gene>
<feature type="region of interest" description="Disordered" evidence="1">
    <location>
        <begin position="34"/>
        <end position="84"/>
    </location>
</feature>
<sequence length="84" mass="9503">MPTVYLVEEPLSGGALPGDHLVYWGNGWTLQREIPRPSNDDMGYLKLLHHRNRQPESRAGESPPRPQSHRQPKAEMPEKGPGRP</sequence>
<comment type="caution">
    <text evidence="2">The sequence shown here is derived from an EMBL/GenBank/DDBJ whole genome shotgun (WGS) entry which is preliminary data.</text>
</comment>
<proteinExistence type="predicted"/>
<protein>
    <submittedName>
        <fullName evidence="2">Uncharacterized protein</fullName>
    </submittedName>
</protein>
<evidence type="ECO:0000313" key="2">
    <source>
        <dbReference type="EMBL" id="KKL14053.1"/>
    </source>
</evidence>
<dbReference type="EMBL" id="LAZR01040615">
    <property type="protein sequence ID" value="KKL14053.1"/>
    <property type="molecule type" value="Genomic_DNA"/>
</dbReference>
<evidence type="ECO:0000256" key="1">
    <source>
        <dbReference type="SAM" id="MobiDB-lite"/>
    </source>
</evidence>
<name>A0A0F9DQ22_9ZZZZ</name>
<accession>A0A0F9DQ22</accession>
<feature type="compositionally biased region" description="Basic and acidic residues" evidence="1">
    <location>
        <begin position="72"/>
        <end position="84"/>
    </location>
</feature>
<dbReference type="AlphaFoldDB" id="A0A0F9DQ22"/>
<reference evidence="2" key="1">
    <citation type="journal article" date="2015" name="Nature">
        <title>Complex archaea that bridge the gap between prokaryotes and eukaryotes.</title>
        <authorList>
            <person name="Spang A."/>
            <person name="Saw J.H."/>
            <person name="Jorgensen S.L."/>
            <person name="Zaremba-Niedzwiedzka K."/>
            <person name="Martijn J."/>
            <person name="Lind A.E."/>
            <person name="van Eijk R."/>
            <person name="Schleper C."/>
            <person name="Guy L."/>
            <person name="Ettema T.J."/>
        </authorList>
    </citation>
    <scope>NUCLEOTIDE SEQUENCE</scope>
</reference>
<organism evidence="2">
    <name type="scientific">marine sediment metagenome</name>
    <dbReference type="NCBI Taxonomy" id="412755"/>
    <lineage>
        <taxon>unclassified sequences</taxon>
        <taxon>metagenomes</taxon>
        <taxon>ecological metagenomes</taxon>
    </lineage>
</organism>